<evidence type="ECO:0000256" key="1">
    <source>
        <dbReference type="SAM" id="MobiDB-lite"/>
    </source>
</evidence>
<keyword evidence="2" id="KW-0812">Transmembrane</keyword>
<keyword evidence="5" id="KW-1185">Reference proteome</keyword>
<reference evidence="3 5" key="1">
    <citation type="submission" date="2017-11" db="EMBL/GenBank/DDBJ databases">
        <title>The genome of Rhizophagus clarus HR1 reveals common genetic basis of auxotrophy among arbuscular mycorrhizal fungi.</title>
        <authorList>
            <person name="Kobayashi Y."/>
        </authorList>
    </citation>
    <scope>NUCLEOTIDE SEQUENCE [LARGE SCALE GENOMIC DNA]</scope>
    <source>
        <strain evidence="3 5">HR1</strain>
    </source>
</reference>
<dbReference type="EMBL" id="BEXD01000957">
    <property type="protein sequence ID" value="GBB91353.1"/>
    <property type="molecule type" value="Genomic_DNA"/>
</dbReference>
<feature type="region of interest" description="Disordered" evidence="1">
    <location>
        <begin position="128"/>
        <end position="156"/>
    </location>
</feature>
<evidence type="ECO:0000313" key="4">
    <source>
        <dbReference type="EMBL" id="GES79485.1"/>
    </source>
</evidence>
<dbReference type="Proteomes" id="UP000247702">
    <property type="component" value="Unassembled WGS sequence"/>
</dbReference>
<feature type="transmembrane region" description="Helical" evidence="2">
    <location>
        <begin position="86"/>
        <end position="111"/>
    </location>
</feature>
<organism evidence="3 5">
    <name type="scientific">Rhizophagus clarus</name>
    <dbReference type="NCBI Taxonomy" id="94130"/>
    <lineage>
        <taxon>Eukaryota</taxon>
        <taxon>Fungi</taxon>
        <taxon>Fungi incertae sedis</taxon>
        <taxon>Mucoromycota</taxon>
        <taxon>Glomeromycotina</taxon>
        <taxon>Glomeromycetes</taxon>
        <taxon>Glomerales</taxon>
        <taxon>Glomeraceae</taxon>
        <taxon>Rhizophagus</taxon>
    </lineage>
</organism>
<feature type="region of interest" description="Disordered" evidence="1">
    <location>
        <begin position="16"/>
        <end position="36"/>
    </location>
</feature>
<feature type="compositionally biased region" description="Polar residues" evidence="1">
    <location>
        <begin position="16"/>
        <end position="26"/>
    </location>
</feature>
<dbReference type="Proteomes" id="UP000615446">
    <property type="component" value="Unassembled WGS sequence"/>
</dbReference>
<dbReference type="OrthoDB" id="2390447at2759"/>
<sequence>MSYKYGIINKRQLENSTMGENDTSFPSPTPIDLESSTSQSPVVETLVITSEKPAATITEIESSTVTTTVGYVSADASNTSSNSSNVLLTALLGTVGLIIILIGLLFMILWLKKGEKPKVINRGLTQLDDNGSLNGSNDSVNDEMATYRPSDQDDEQLPSYAEAVVRGRRSTIYNDSVI</sequence>
<proteinExistence type="predicted"/>
<feature type="compositionally biased region" description="Polar residues" evidence="1">
    <location>
        <begin position="128"/>
        <end position="139"/>
    </location>
</feature>
<comment type="caution">
    <text evidence="3">The sequence shown here is derived from an EMBL/GenBank/DDBJ whole genome shotgun (WGS) entry which is preliminary data.</text>
</comment>
<evidence type="ECO:0008006" key="6">
    <source>
        <dbReference type="Google" id="ProtNLM"/>
    </source>
</evidence>
<evidence type="ECO:0000313" key="5">
    <source>
        <dbReference type="Proteomes" id="UP000247702"/>
    </source>
</evidence>
<gene>
    <name evidence="4" type="ORF">RCL2_000678600</name>
    <name evidence="3" type="ORF">RclHR1_01860007</name>
</gene>
<evidence type="ECO:0000313" key="3">
    <source>
        <dbReference type="EMBL" id="GBB91353.1"/>
    </source>
</evidence>
<dbReference type="EMBL" id="BLAL01000044">
    <property type="protein sequence ID" value="GES79485.1"/>
    <property type="molecule type" value="Genomic_DNA"/>
</dbReference>
<keyword evidence="2" id="KW-0472">Membrane</keyword>
<accession>A0A2Z6QM67</accession>
<keyword evidence="2" id="KW-1133">Transmembrane helix</keyword>
<dbReference type="AlphaFoldDB" id="A0A2Z6QM67"/>
<evidence type="ECO:0000256" key="2">
    <source>
        <dbReference type="SAM" id="Phobius"/>
    </source>
</evidence>
<protein>
    <recommendedName>
        <fullName evidence="6">Mid2 domain-containing protein</fullName>
    </recommendedName>
</protein>
<reference evidence="4" key="2">
    <citation type="submission" date="2019-10" db="EMBL/GenBank/DDBJ databases">
        <title>Conservation and host-specific expression of non-tandemly repeated heterogenous ribosome RNA gene in arbuscular mycorrhizal fungi.</title>
        <authorList>
            <person name="Maeda T."/>
            <person name="Kobayashi Y."/>
            <person name="Nakagawa T."/>
            <person name="Ezawa T."/>
            <person name="Yamaguchi K."/>
            <person name="Bino T."/>
            <person name="Nishimoto Y."/>
            <person name="Shigenobu S."/>
            <person name="Kawaguchi M."/>
        </authorList>
    </citation>
    <scope>NUCLEOTIDE SEQUENCE</scope>
    <source>
        <strain evidence="4">HR1</strain>
    </source>
</reference>
<name>A0A2Z6QM67_9GLOM</name>